<dbReference type="OrthoDB" id="9806213at2"/>
<reference evidence="1 2" key="1">
    <citation type="journal article" date="2006" name="Syst. Appl. Microbiol.">
        <title>Anoxybacillus amylolyticus sp. nov., a thermophilic amylase producing bacterium isolated from Mount Rittmann (Antarctica).</title>
        <authorList>
            <person name="Poli A."/>
            <person name="Esposito E."/>
            <person name="Lama L."/>
            <person name="Orlando P."/>
            <person name="Nicolaus G."/>
            <person name="de Appolonia F."/>
            <person name="Gambacorta A."/>
            <person name="Nicolaus B."/>
        </authorList>
    </citation>
    <scope>NUCLEOTIDE SEQUENCE [LARGE SCALE GENOMIC DNA]</scope>
    <source>
        <strain evidence="1 2">DSM 15939</strain>
    </source>
</reference>
<name>A0A160F3M9_9BACL</name>
<dbReference type="Proteomes" id="UP000076865">
    <property type="component" value="Chromosome"/>
</dbReference>
<keyword evidence="2" id="KW-1185">Reference proteome</keyword>
<evidence type="ECO:0000313" key="2">
    <source>
        <dbReference type="Proteomes" id="UP000076865"/>
    </source>
</evidence>
<dbReference type="RefSeq" id="WP_066322385.1">
    <property type="nucleotide sequence ID" value="NZ_CP015438.1"/>
</dbReference>
<dbReference type="PATRIC" id="fig|294699.3.peg.230"/>
<dbReference type="EMBL" id="CP015438">
    <property type="protein sequence ID" value="ANB60561.1"/>
    <property type="molecule type" value="Genomic_DNA"/>
</dbReference>
<proteinExistence type="predicted"/>
<protein>
    <submittedName>
        <fullName evidence="1">Uncharacterized protein</fullName>
    </submittedName>
</protein>
<accession>A0A160F3M9</accession>
<evidence type="ECO:0000313" key="1">
    <source>
        <dbReference type="EMBL" id="ANB60561.1"/>
    </source>
</evidence>
<dbReference type="KEGG" id="aamy:GFC30_250"/>
<sequence length="115" mass="12937">MSEFHIGVIRNHLTNLFTNLIDLSDYNGKSEEERENAFLTRSLAAFSLMSLAEISVEDAAASVTDGYRDNGIDALYYRSSEKILYLVQSKWRQDGKGSVDLGVCPTKRTEIEINI</sequence>
<gene>
    <name evidence="1" type="ORF">GFC30_250</name>
</gene>
<dbReference type="AlphaFoldDB" id="A0A160F3M9"/>
<organism evidence="1 2">
    <name type="scientific">Anoxybacteroides amylolyticum</name>
    <dbReference type="NCBI Taxonomy" id="294699"/>
    <lineage>
        <taxon>Bacteria</taxon>
        <taxon>Bacillati</taxon>
        <taxon>Bacillota</taxon>
        <taxon>Bacilli</taxon>
        <taxon>Bacillales</taxon>
        <taxon>Anoxybacillaceae</taxon>
        <taxon>Anoxybacteroides</taxon>
    </lineage>
</organism>